<evidence type="ECO:0000256" key="1">
    <source>
        <dbReference type="SAM" id="SignalP"/>
    </source>
</evidence>
<dbReference type="SUPFAM" id="SSF56300">
    <property type="entry name" value="Metallo-dependent phosphatases"/>
    <property type="match status" value="1"/>
</dbReference>
<dbReference type="AlphaFoldDB" id="A0A5J4INL7"/>
<reference evidence="3 4" key="1">
    <citation type="submission" date="2019-08" db="EMBL/GenBank/DDBJ databases">
        <title>Draft genome sequence of Ulvibacter marinus type strain NBRC 109484.</title>
        <authorList>
            <person name="Kawano K."/>
            <person name="Ushijima N."/>
            <person name="Kihara M."/>
            <person name="Itoh H."/>
        </authorList>
    </citation>
    <scope>NUCLEOTIDE SEQUENCE [LARGE SCALE GENOMIC DNA]</scope>
    <source>
        <strain evidence="3 4">NBRC 109484</strain>
    </source>
</reference>
<dbReference type="InterPro" id="IPR029052">
    <property type="entry name" value="Metallo-depent_PP-like"/>
</dbReference>
<gene>
    <name evidence="3" type="ORF">ULMA_11270</name>
</gene>
<feature type="signal peptide" evidence="1">
    <location>
        <begin position="1"/>
        <end position="26"/>
    </location>
</feature>
<dbReference type="PROSITE" id="PS51257">
    <property type="entry name" value="PROKAR_LIPOPROTEIN"/>
    <property type="match status" value="1"/>
</dbReference>
<dbReference type="OrthoDB" id="333971at2"/>
<keyword evidence="1" id="KW-0732">Signal</keyword>
<dbReference type="Gene3D" id="3.60.21.10">
    <property type="match status" value="1"/>
</dbReference>
<dbReference type="Proteomes" id="UP000326509">
    <property type="component" value="Unassembled WGS sequence"/>
</dbReference>
<accession>A0A5J4INL7</accession>
<name>A0A5J4INL7_9FLAO</name>
<dbReference type="RefSeq" id="WP_151673097.1">
    <property type="nucleotide sequence ID" value="NZ_BKCG01000002.1"/>
</dbReference>
<comment type="caution">
    <text evidence="3">The sequence shown here is derived from an EMBL/GenBank/DDBJ whole genome shotgun (WGS) entry which is preliminary data.</text>
</comment>
<evidence type="ECO:0000259" key="2">
    <source>
        <dbReference type="Pfam" id="PF03865"/>
    </source>
</evidence>
<dbReference type="Pfam" id="PF03865">
    <property type="entry name" value="ShlB"/>
    <property type="match status" value="1"/>
</dbReference>
<feature type="chain" id="PRO_5023855324" description="Haemolysin activator HlyB C-terminal domain-containing protein" evidence="1">
    <location>
        <begin position="27"/>
        <end position="1219"/>
    </location>
</feature>
<dbReference type="Gene3D" id="2.40.160.50">
    <property type="entry name" value="membrane protein fhac: a member of the omp85/tpsb transporter family"/>
    <property type="match status" value="1"/>
</dbReference>
<protein>
    <recommendedName>
        <fullName evidence="2">Haemolysin activator HlyB C-terminal domain-containing protein</fullName>
    </recommendedName>
</protein>
<evidence type="ECO:0000313" key="4">
    <source>
        <dbReference type="Proteomes" id="UP000326509"/>
    </source>
</evidence>
<evidence type="ECO:0000313" key="3">
    <source>
        <dbReference type="EMBL" id="GER59019.1"/>
    </source>
</evidence>
<sequence length="1219" mass="138661">MIKFSTIRITTPFFALALVLFISACASYNPQTANDANQVSIKDNAVHTFFIAGGVGNRPVSESTKNLNVLNSYLNKADKNSTLLFTGDYISDAFENKKENIDIITSQLAIIENFKGKTRFIPGDNEWASFDSKEIEWVENFIKDKELKGIKVEPNNVCPIEVDEINDALNIIYVDSNWYITNWDRVEDINRKCTDIVTRRRFVEELEGEIKDARGKNLIIVMHHPVYTNGMFGMNYMGGVSPKKIFFERYKDLRVQVSSLVQELDRVTLVSGHEKSLQYLKGGNTHQIISGSMGGASVTKRKEDNITTIGGELKFEGKYTHGKEGFAILKYYKDGSSQVTFVTSEGEKTFKVTEPLPQKPTLFTTPTNANGTKTVPVVTDEKKLNKSGFYNFIWGSRYRTYYGEPVTADVAILKNIYGGLSVQKAGGGHQSYSARLDGPNGKEYAMRGLEKNALKFLRFKVKGVSYSQEEYEGTFAETAVYDFFTTTHPYMQLVINPLAKAAGVNHGNTSLYYLPKQEGFEILGDAYGDQLYFIEERPNDAQKDFEGYNRMNPGNGEIAQFESSTDVFEKLKEDEKYAIDQKAMIRARIFDMLIGDWDRHEDQWRWAQYEITEDDIRFLPVPRDRDAAFSKFDGIAIPAIQLFLPDVRFWQSYDTKIKDVKWFNGEGNNLDRALLNKFDSSEWEAQAKAIQSMITEDAITEAFNRLPKEVQDEASEDIKEKLRGRLANLDKIASKYGEYLNKTVAIHGTNKDDKIEVTRMPEGKTRVVLKRNLKDEKDTVFFDRTFDKKETKEIWVYGLDDDDQFTVSGNGSNKIMVRLIGGYGKDKFDIETSGSIKVYDWKHEKTKFEDKTPAHQFTNKYETNTFHWRQFKENNNILLPSGGFRTDDGLYLGLKDTYTNYGFNGNPFRYQHQITANYFFDFEAVELSYKGIFANIFPKMNLEVGAYFTNESFSNNFFGFGNETTYDADTTEREFNRARTGQKMLNVGFAGKYLTVRGLFESFEVQDDSERFFTTGNPELNDEVFENQNYLGAEAVFEYKNQDAEDFPTKARYLGVTTGFKSNIEDGGNIFTYVSAKVGWQEKLIPSGNLVLATTAEVKANFGNYGSDFYFYHAPTIGGNNGLRGFRNERFAGNTYFYQSSDLKARLARIVTAAAPITIGAYGGFDYGRVWEKDDNSDIWHNSFGGGVWLSTLNSLAFNAGYFVSDEEAQIQIGFGFGF</sequence>
<organism evidence="3 4">
    <name type="scientific">Patiriisocius marinus</name>
    <dbReference type="NCBI Taxonomy" id="1397112"/>
    <lineage>
        <taxon>Bacteria</taxon>
        <taxon>Pseudomonadati</taxon>
        <taxon>Bacteroidota</taxon>
        <taxon>Flavobacteriia</taxon>
        <taxon>Flavobacteriales</taxon>
        <taxon>Flavobacteriaceae</taxon>
        <taxon>Patiriisocius</taxon>
    </lineage>
</organism>
<dbReference type="InterPro" id="IPR005565">
    <property type="entry name" value="Hemolysn_activator_HlyB_C"/>
</dbReference>
<proteinExistence type="predicted"/>
<dbReference type="EMBL" id="BKCG01000002">
    <property type="protein sequence ID" value="GER59019.1"/>
    <property type="molecule type" value="Genomic_DNA"/>
</dbReference>
<keyword evidence="4" id="KW-1185">Reference proteome</keyword>
<feature type="domain" description="Haemolysin activator HlyB C-terminal" evidence="2">
    <location>
        <begin position="1116"/>
        <end position="1177"/>
    </location>
</feature>